<dbReference type="SUPFAM" id="SSF74853">
    <property type="entry name" value="Lamin A/C globular tail domain"/>
    <property type="match status" value="1"/>
</dbReference>
<gene>
    <name evidence="2" type="ORF">UCRPA7_3227</name>
</gene>
<organism evidence="2 3">
    <name type="scientific">Phaeoacremonium minimum (strain UCR-PA7)</name>
    <name type="common">Esca disease fungus</name>
    <name type="synonym">Togninia minima</name>
    <dbReference type="NCBI Taxonomy" id="1286976"/>
    <lineage>
        <taxon>Eukaryota</taxon>
        <taxon>Fungi</taxon>
        <taxon>Dikarya</taxon>
        <taxon>Ascomycota</taxon>
        <taxon>Pezizomycotina</taxon>
        <taxon>Sordariomycetes</taxon>
        <taxon>Sordariomycetidae</taxon>
        <taxon>Togniniales</taxon>
        <taxon>Togniniaceae</taxon>
        <taxon>Phaeoacremonium</taxon>
    </lineage>
</organism>
<reference evidence="3" key="1">
    <citation type="journal article" date="2013" name="Genome Announc.">
        <title>Draft genome sequence of the ascomycete Phaeoacremonium aleophilum strain UCR-PA7, a causal agent of the esca disease complex in grapevines.</title>
        <authorList>
            <person name="Blanco-Ulate B."/>
            <person name="Rolshausen P."/>
            <person name="Cantu D."/>
        </authorList>
    </citation>
    <scope>NUCLEOTIDE SEQUENCE [LARGE SCALE GENOMIC DNA]</scope>
    <source>
        <strain evidence="3">UCR-PA7</strain>
    </source>
</reference>
<protein>
    <submittedName>
        <fullName evidence="2">Uncharacterized protein</fullName>
    </submittedName>
</protein>
<dbReference type="InterPro" id="IPR019268">
    <property type="entry name" value="DUF2278"/>
</dbReference>
<dbReference type="AlphaFoldDB" id="R8BPC4"/>
<accession>R8BPC4</accession>
<dbReference type="InterPro" id="IPR036415">
    <property type="entry name" value="Lamin_tail_dom_sf"/>
</dbReference>
<proteinExistence type="predicted"/>
<dbReference type="eggNOG" id="ENOG502SMSB">
    <property type="taxonomic scope" value="Eukaryota"/>
</dbReference>
<dbReference type="GeneID" id="19323554"/>
<keyword evidence="3" id="KW-1185">Reference proteome</keyword>
<evidence type="ECO:0000256" key="1">
    <source>
        <dbReference type="SAM" id="MobiDB-lite"/>
    </source>
</evidence>
<feature type="region of interest" description="Disordered" evidence="1">
    <location>
        <begin position="207"/>
        <end position="238"/>
    </location>
</feature>
<sequence length="360" mass="39432">MPIEHYGVWRGTITQWFPDQKDDDHGHISFTDDSGREFDCAVNVSSLSPDSRLVYWFNTNFQHPITARLADLSREFRSLDGPLDQGPDGLALDFLRDNLVRIQDGIILGHDGLGGKKDILDYLDPILTQAKQASADIFLFGQLYWPKKDGIHDIHMNQGSADFTDASGRLRRFSQQNGIWQDGGIILRFPDDGHWEAIFLGFASQASQTDDDGQPAGPTFAQVLEQPPPVTPGGAGGGEDDEVSGFVSIQAALVNPIGPDGNPTSGEKEHVFLMNTSTEAVSIAGWTIANGAGQSFKLPQGTAIRHQDKENITMPQNVPLSNKGGSIVLKGRSGQVVDKVEYSREQAQVEGRLLYFKQRS</sequence>
<dbReference type="RefSeq" id="XP_007913968.1">
    <property type="nucleotide sequence ID" value="XM_007915777.1"/>
</dbReference>
<dbReference type="KEGG" id="tmn:UCRPA7_3227"/>
<dbReference type="Proteomes" id="UP000014074">
    <property type="component" value="Unassembled WGS sequence"/>
</dbReference>
<evidence type="ECO:0000313" key="2">
    <source>
        <dbReference type="EMBL" id="EOO01243.1"/>
    </source>
</evidence>
<dbReference type="Pfam" id="PF10042">
    <property type="entry name" value="DUF2278"/>
    <property type="match status" value="1"/>
</dbReference>
<evidence type="ECO:0000313" key="3">
    <source>
        <dbReference type="Proteomes" id="UP000014074"/>
    </source>
</evidence>
<dbReference type="EMBL" id="KB933036">
    <property type="protein sequence ID" value="EOO01243.1"/>
    <property type="molecule type" value="Genomic_DNA"/>
</dbReference>
<name>R8BPC4_PHAM7</name>
<dbReference type="HOGENOM" id="CLU_067370_0_0_1"/>
<dbReference type="OrthoDB" id="2580841at2759"/>